<proteinExistence type="predicted"/>
<gene>
    <name evidence="2" type="ORF">HKI87_16g83190</name>
</gene>
<feature type="region of interest" description="Disordered" evidence="1">
    <location>
        <begin position="306"/>
        <end position="335"/>
    </location>
</feature>
<keyword evidence="3" id="KW-1185">Reference proteome</keyword>
<name>A0AAX4PK81_9CHLO</name>
<evidence type="ECO:0000256" key="1">
    <source>
        <dbReference type="SAM" id="MobiDB-lite"/>
    </source>
</evidence>
<feature type="compositionally biased region" description="Gly residues" evidence="1">
    <location>
        <begin position="247"/>
        <end position="256"/>
    </location>
</feature>
<feature type="region of interest" description="Disordered" evidence="1">
    <location>
        <begin position="387"/>
        <end position="414"/>
    </location>
</feature>
<reference evidence="2 3" key="1">
    <citation type="submission" date="2024-03" db="EMBL/GenBank/DDBJ databases">
        <title>Complete genome sequence of the green alga Chloropicon roscoffensis RCC1871.</title>
        <authorList>
            <person name="Lemieux C."/>
            <person name="Pombert J.-F."/>
            <person name="Otis C."/>
            <person name="Turmel M."/>
        </authorList>
    </citation>
    <scope>NUCLEOTIDE SEQUENCE [LARGE SCALE GENOMIC DNA]</scope>
    <source>
        <strain evidence="2 3">RCC1871</strain>
    </source>
</reference>
<accession>A0AAX4PK81</accession>
<feature type="region of interest" description="Disordered" evidence="1">
    <location>
        <begin position="1"/>
        <end position="31"/>
    </location>
</feature>
<feature type="region of interest" description="Disordered" evidence="1">
    <location>
        <begin position="197"/>
        <end position="277"/>
    </location>
</feature>
<protein>
    <submittedName>
        <fullName evidence="2">Uncharacterized protein</fullName>
    </submittedName>
</protein>
<dbReference type="EMBL" id="CP151516">
    <property type="protein sequence ID" value="WZN66749.1"/>
    <property type="molecule type" value="Genomic_DNA"/>
</dbReference>
<evidence type="ECO:0000313" key="2">
    <source>
        <dbReference type="EMBL" id="WZN66749.1"/>
    </source>
</evidence>
<dbReference type="Proteomes" id="UP001472866">
    <property type="component" value="Chromosome 16"/>
</dbReference>
<organism evidence="2 3">
    <name type="scientific">Chloropicon roscoffensis</name>
    <dbReference type="NCBI Taxonomy" id="1461544"/>
    <lineage>
        <taxon>Eukaryota</taxon>
        <taxon>Viridiplantae</taxon>
        <taxon>Chlorophyta</taxon>
        <taxon>Chloropicophyceae</taxon>
        <taxon>Chloropicales</taxon>
        <taxon>Chloropicaceae</taxon>
        <taxon>Chloropicon</taxon>
    </lineage>
</organism>
<dbReference type="AlphaFoldDB" id="A0AAX4PK81"/>
<sequence>MAKDRKGGSPPKKAKAVTPPPASPGTQQADVYGDLFNLGPATANYASEDAAGLFQNPFPYFDDSCPVPTSSWDVLPTISNTQDLAAPIVQGRCSTPMSNYSTARGDNLGVGAQSPYDPNPYAYHQGGAYAQGTQSAQGMFAAASGSASDGYAPMGSYGGHQGAYHAGRMMRYGGGYAVPPYAGEHPHHHLYGAAQGHGMPMHQQLPPGGMDHRSRSHYAASTTMGGSLRETARPGAAEAGESKRGQGPAGKQGGAAGAKDVKSNKRKGMASAPTGGEQAAAAAATSYFPPQGVHYHHPHQGMMHGGVGYYPPPDPGAPFGHRHAVAPGPSAQMSQNLDKDQQGALRERDCTPYIRHMVWELQRIVSMLDYNTRKNISESLLRLAVAKDQNSGDKEPRAPPKVPQTTQEEGNIEAQKALDRYITQMLMSRDALKGDQMQRSEIYTPS</sequence>
<evidence type="ECO:0000313" key="3">
    <source>
        <dbReference type="Proteomes" id="UP001472866"/>
    </source>
</evidence>